<dbReference type="RefSeq" id="WP_253485271.1">
    <property type="nucleotide sequence ID" value="NZ_JALJXV010000014.1"/>
</dbReference>
<keyword evidence="11" id="KW-0472">Membrane</keyword>
<keyword evidence="4" id="KW-1134">Transmembrane beta strand</keyword>
<evidence type="ECO:0000256" key="11">
    <source>
        <dbReference type="ARBA" id="ARBA00023136"/>
    </source>
</evidence>
<keyword evidence="3" id="KW-0813">Transport</keyword>
<keyword evidence="10" id="KW-0626">Porin</keyword>
<sequence>MGWAAFSRLALVGLVALAVSACGGFRSSDIPSPGPVETPDYVIGAGDQLQIYVRNNPDLSVSLPVRPDGKISVPMVQDVQAAGKTPTRLGRDLETELAQFIREPTVTVMVMGFVGEYADQVRVIGQAAQPQSLAYRNGMTVLDALIQVGGLTPFAAGNRATLVRQRNGDSSSYRLRLNDLLNDGDVRHNHALRPGDIIIIPEAYF</sequence>
<keyword evidence="6" id="KW-0812">Transmembrane</keyword>
<protein>
    <submittedName>
        <fullName evidence="18">Polysaccharide export outer membrane protein</fullName>
    </submittedName>
</protein>
<evidence type="ECO:0000256" key="8">
    <source>
        <dbReference type="ARBA" id="ARBA00023047"/>
    </source>
</evidence>
<evidence type="ECO:0000256" key="2">
    <source>
        <dbReference type="ARBA" id="ARBA00009450"/>
    </source>
</evidence>
<dbReference type="PANTHER" id="PTHR33619:SF3">
    <property type="entry name" value="POLYSACCHARIDE EXPORT PROTEIN GFCE-RELATED"/>
    <property type="match status" value="1"/>
</dbReference>
<evidence type="ECO:0000256" key="4">
    <source>
        <dbReference type="ARBA" id="ARBA00022452"/>
    </source>
</evidence>
<feature type="domain" description="Polysaccharide export protein N-terminal" evidence="16">
    <location>
        <begin position="37"/>
        <end position="110"/>
    </location>
</feature>
<dbReference type="AlphaFoldDB" id="A0AAE3KCN8"/>
<evidence type="ECO:0000259" key="17">
    <source>
        <dbReference type="Pfam" id="PF22461"/>
    </source>
</evidence>
<feature type="signal peptide" evidence="15">
    <location>
        <begin position="1"/>
        <end position="21"/>
    </location>
</feature>
<keyword evidence="19" id="KW-1185">Reference proteome</keyword>
<name>A0AAE3KCN8_9GAMM</name>
<evidence type="ECO:0000256" key="14">
    <source>
        <dbReference type="ARBA" id="ARBA00023288"/>
    </source>
</evidence>
<dbReference type="EMBL" id="JALJXV010000014">
    <property type="protein sequence ID" value="MCP1677135.1"/>
    <property type="molecule type" value="Genomic_DNA"/>
</dbReference>
<comment type="caution">
    <text evidence="18">The sequence shown here is derived from an EMBL/GenBank/DDBJ whole genome shotgun (WGS) entry which is preliminary data.</text>
</comment>
<dbReference type="GO" id="GO:0015288">
    <property type="term" value="F:porin activity"/>
    <property type="evidence" value="ECO:0007669"/>
    <property type="project" value="UniProtKB-KW"/>
</dbReference>
<feature type="chain" id="PRO_5042035040" evidence="15">
    <location>
        <begin position="22"/>
        <end position="205"/>
    </location>
</feature>
<evidence type="ECO:0000256" key="3">
    <source>
        <dbReference type="ARBA" id="ARBA00022448"/>
    </source>
</evidence>
<keyword evidence="9" id="KW-0406">Ion transport</keyword>
<evidence type="ECO:0000313" key="18">
    <source>
        <dbReference type="EMBL" id="MCP1677135.1"/>
    </source>
</evidence>
<evidence type="ECO:0000256" key="5">
    <source>
        <dbReference type="ARBA" id="ARBA00022597"/>
    </source>
</evidence>
<dbReference type="InterPro" id="IPR017477">
    <property type="entry name" value="PEP-CTERM_polysacc_export"/>
</dbReference>
<proteinExistence type="inferred from homology"/>
<keyword evidence="7 15" id="KW-0732">Signal</keyword>
<evidence type="ECO:0000256" key="9">
    <source>
        <dbReference type="ARBA" id="ARBA00023065"/>
    </source>
</evidence>
<dbReference type="Proteomes" id="UP001205843">
    <property type="component" value="Unassembled WGS sequence"/>
</dbReference>
<dbReference type="Pfam" id="PF22461">
    <property type="entry name" value="SLBB_2"/>
    <property type="match status" value="1"/>
</dbReference>
<dbReference type="Gene3D" id="3.10.560.10">
    <property type="entry name" value="Outer membrane lipoprotein wza domain like"/>
    <property type="match status" value="1"/>
</dbReference>
<dbReference type="NCBIfam" id="TIGR03027">
    <property type="entry name" value="pepcterm_export"/>
    <property type="match status" value="1"/>
</dbReference>
<evidence type="ECO:0000256" key="7">
    <source>
        <dbReference type="ARBA" id="ARBA00022729"/>
    </source>
</evidence>
<evidence type="ECO:0000256" key="10">
    <source>
        <dbReference type="ARBA" id="ARBA00023114"/>
    </source>
</evidence>
<evidence type="ECO:0000256" key="6">
    <source>
        <dbReference type="ARBA" id="ARBA00022692"/>
    </source>
</evidence>
<dbReference type="GO" id="GO:0046930">
    <property type="term" value="C:pore complex"/>
    <property type="evidence" value="ECO:0007669"/>
    <property type="project" value="UniProtKB-KW"/>
</dbReference>
<evidence type="ECO:0000313" key="19">
    <source>
        <dbReference type="Proteomes" id="UP001205843"/>
    </source>
</evidence>
<keyword evidence="14" id="KW-0449">Lipoprotein</keyword>
<dbReference type="Gene3D" id="3.30.1950.10">
    <property type="entry name" value="wza like domain"/>
    <property type="match status" value="1"/>
</dbReference>
<dbReference type="GO" id="GO:0006811">
    <property type="term" value="P:monoatomic ion transport"/>
    <property type="evidence" value="ECO:0007669"/>
    <property type="project" value="UniProtKB-KW"/>
</dbReference>
<dbReference type="GO" id="GO:0015159">
    <property type="term" value="F:polysaccharide transmembrane transporter activity"/>
    <property type="evidence" value="ECO:0007669"/>
    <property type="project" value="InterPro"/>
</dbReference>
<dbReference type="PANTHER" id="PTHR33619">
    <property type="entry name" value="POLYSACCHARIDE EXPORT PROTEIN GFCE-RELATED"/>
    <property type="match status" value="1"/>
</dbReference>
<comment type="subcellular location">
    <subcellularLocation>
        <location evidence="1">Cell outer membrane</location>
        <topology evidence="1">Multi-pass membrane protein</topology>
    </subcellularLocation>
</comment>
<evidence type="ECO:0000256" key="1">
    <source>
        <dbReference type="ARBA" id="ARBA00004571"/>
    </source>
</evidence>
<keyword evidence="5" id="KW-0762">Sugar transport</keyword>
<reference evidence="18" key="1">
    <citation type="submission" date="2022-03" db="EMBL/GenBank/DDBJ databases">
        <title>Genomic Encyclopedia of Type Strains, Phase III (KMG-III): the genomes of soil and plant-associated and newly described type strains.</title>
        <authorList>
            <person name="Whitman W."/>
        </authorList>
    </citation>
    <scope>NUCLEOTIDE SEQUENCE</scope>
    <source>
        <strain evidence="18">ANL 6-2</strain>
    </source>
</reference>
<accession>A0AAE3KCN8</accession>
<dbReference type="InterPro" id="IPR054765">
    <property type="entry name" value="SLBB_dom"/>
</dbReference>
<dbReference type="InterPro" id="IPR003715">
    <property type="entry name" value="Poly_export_N"/>
</dbReference>
<gene>
    <name evidence="18" type="ORF">J2T57_004309</name>
</gene>
<evidence type="ECO:0000259" key="16">
    <source>
        <dbReference type="Pfam" id="PF02563"/>
    </source>
</evidence>
<keyword evidence="8" id="KW-0625">Polysaccharide transport</keyword>
<organism evidence="18 19">
    <name type="scientific">Natronocella acetinitrilica</name>
    <dbReference type="NCBI Taxonomy" id="414046"/>
    <lineage>
        <taxon>Bacteria</taxon>
        <taxon>Pseudomonadati</taxon>
        <taxon>Pseudomonadota</taxon>
        <taxon>Gammaproteobacteria</taxon>
        <taxon>Chromatiales</taxon>
        <taxon>Ectothiorhodospiraceae</taxon>
        <taxon>Natronocella</taxon>
    </lineage>
</organism>
<dbReference type="GO" id="GO:0009279">
    <property type="term" value="C:cell outer membrane"/>
    <property type="evidence" value="ECO:0007669"/>
    <property type="project" value="UniProtKB-SubCell"/>
</dbReference>
<comment type="similarity">
    <text evidence="2">Belongs to the BexD/CtrA/VexA family.</text>
</comment>
<dbReference type="InterPro" id="IPR049712">
    <property type="entry name" value="Poly_export"/>
</dbReference>
<dbReference type="Pfam" id="PF02563">
    <property type="entry name" value="Poly_export"/>
    <property type="match status" value="1"/>
</dbReference>
<evidence type="ECO:0000256" key="13">
    <source>
        <dbReference type="ARBA" id="ARBA00023237"/>
    </source>
</evidence>
<evidence type="ECO:0000256" key="15">
    <source>
        <dbReference type="SAM" id="SignalP"/>
    </source>
</evidence>
<keyword evidence="12" id="KW-0564">Palmitate</keyword>
<evidence type="ECO:0000256" key="12">
    <source>
        <dbReference type="ARBA" id="ARBA00023139"/>
    </source>
</evidence>
<keyword evidence="13" id="KW-0998">Cell outer membrane</keyword>
<feature type="domain" description="SLBB" evidence="17">
    <location>
        <begin position="120"/>
        <end position="200"/>
    </location>
</feature>